<dbReference type="AlphaFoldDB" id="A0A9Q0QSD0"/>
<dbReference type="InterPro" id="IPR036424">
    <property type="entry name" value="UPP_synth-like_sf"/>
</dbReference>
<dbReference type="EMBL" id="JAMYWD010000005">
    <property type="protein sequence ID" value="KAJ4970095.1"/>
    <property type="molecule type" value="Genomic_DNA"/>
</dbReference>
<reference evidence="4" key="1">
    <citation type="journal article" date="2023" name="Plant J.">
        <title>The genome of the king protea, Protea cynaroides.</title>
        <authorList>
            <person name="Chang J."/>
            <person name="Duong T.A."/>
            <person name="Schoeman C."/>
            <person name="Ma X."/>
            <person name="Roodt D."/>
            <person name="Barker N."/>
            <person name="Li Z."/>
            <person name="Van de Peer Y."/>
            <person name="Mizrachi E."/>
        </authorList>
    </citation>
    <scope>NUCLEOTIDE SEQUENCE</scope>
    <source>
        <tissue evidence="4">Young leaves</tissue>
    </source>
</reference>
<dbReference type="FunFam" id="3.40.1180.10:FF:000001">
    <property type="entry name" value="(2E,6E)-farnesyl-diphosphate-specific ditrans,polycis-undecaprenyl-diphosphate synthase"/>
    <property type="match status" value="1"/>
</dbReference>
<keyword evidence="5" id="KW-1185">Reference proteome</keyword>
<comment type="similarity">
    <text evidence="3">Belongs to the UPP synthase family.</text>
</comment>
<dbReference type="HAMAP" id="MF_01139">
    <property type="entry name" value="ISPT"/>
    <property type="match status" value="1"/>
</dbReference>
<evidence type="ECO:0000256" key="2">
    <source>
        <dbReference type="ARBA" id="ARBA00022679"/>
    </source>
</evidence>
<dbReference type="OrthoDB" id="4173905at2759"/>
<proteinExistence type="inferred from homology"/>
<gene>
    <name evidence="4" type="ORF">NE237_003194</name>
</gene>
<keyword evidence="2 3" id="KW-0808">Transferase</keyword>
<evidence type="ECO:0000256" key="1">
    <source>
        <dbReference type="ARBA" id="ARBA00001946"/>
    </source>
</evidence>
<dbReference type="SUPFAM" id="SSF64005">
    <property type="entry name" value="Undecaprenyl diphosphate synthase"/>
    <property type="match status" value="1"/>
</dbReference>
<evidence type="ECO:0000313" key="5">
    <source>
        <dbReference type="Proteomes" id="UP001141806"/>
    </source>
</evidence>
<comment type="cofactor">
    <cofactor evidence="1">
        <name>Mg(2+)</name>
        <dbReference type="ChEBI" id="CHEBI:18420"/>
    </cofactor>
</comment>
<protein>
    <recommendedName>
        <fullName evidence="3">Alkyl transferase</fullName>
        <ecNumber evidence="3">2.5.1.-</ecNumber>
    </recommendedName>
</protein>
<dbReference type="GO" id="GO:0016094">
    <property type="term" value="P:polyprenol biosynthetic process"/>
    <property type="evidence" value="ECO:0007669"/>
    <property type="project" value="TreeGrafter"/>
</dbReference>
<evidence type="ECO:0000313" key="4">
    <source>
        <dbReference type="EMBL" id="KAJ4970095.1"/>
    </source>
</evidence>
<name>A0A9Q0QSD0_9MAGN</name>
<dbReference type="PANTHER" id="PTHR10291:SF0">
    <property type="entry name" value="DEHYDRODOLICHYL DIPHOSPHATE SYNTHASE 2"/>
    <property type="match status" value="1"/>
</dbReference>
<accession>A0A9Q0QSD0</accession>
<dbReference type="InterPro" id="IPR018520">
    <property type="entry name" value="UPP_synth-like_CS"/>
</dbReference>
<dbReference type="CDD" id="cd00475">
    <property type="entry name" value="Cis_IPPS"/>
    <property type="match status" value="1"/>
</dbReference>
<organism evidence="4 5">
    <name type="scientific">Protea cynaroides</name>
    <dbReference type="NCBI Taxonomy" id="273540"/>
    <lineage>
        <taxon>Eukaryota</taxon>
        <taxon>Viridiplantae</taxon>
        <taxon>Streptophyta</taxon>
        <taxon>Embryophyta</taxon>
        <taxon>Tracheophyta</taxon>
        <taxon>Spermatophyta</taxon>
        <taxon>Magnoliopsida</taxon>
        <taxon>Proteales</taxon>
        <taxon>Proteaceae</taxon>
        <taxon>Protea</taxon>
    </lineage>
</organism>
<dbReference type="InterPro" id="IPR001441">
    <property type="entry name" value="UPP_synth-like"/>
</dbReference>
<dbReference type="EC" id="2.5.1.-" evidence="3"/>
<dbReference type="GO" id="GO:0005737">
    <property type="term" value="C:cytoplasm"/>
    <property type="evidence" value="ECO:0007669"/>
    <property type="project" value="UniProtKB-ARBA"/>
</dbReference>
<dbReference type="GO" id="GO:0045547">
    <property type="term" value="F:ditrans,polycis-polyprenyl diphosphate synthase [(2E,6E)-farnesyl diphosphate specific] activity"/>
    <property type="evidence" value="ECO:0007669"/>
    <property type="project" value="TreeGrafter"/>
</dbReference>
<dbReference type="Pfam" id="PF01255">
    <property type="entry name" value="Prenyltransf"/>
    <property type="match status" value="1"/>
</dbReference>
<evidence type="ECO:0000256" key="3">
    <source>
        <dbReference type="RuleBase" id="RU363018"/>
    </source>
</evidence>
<dbReference type="NCBIfam" id="TIGR00055">
    <property type="entry name" value="uppS"/>
    <property type="match status" value="1"/>
</dbReference>
<dbReference type="PROSITE" id="PS01066">
    <property type="entry name" value="UPP_SYNTHASE"/>
    <property type="match status" value="1"/>
</dbReference>
<comment type="caution">
    <text evidence="4">The sequence shown here is derived from an EMBL/GenBank/DDBJ whole genome shotgun (WGS) entry which is preliminary data.</text>
</comment>
<dbReference type="Proteomes" id="UP001141806">
    <property type="component" value="Unassembled WGS sequence"/>
</dbReference>
<sequence length="315" mass="35907">MVTLQLPLPTMNNRIFSHFNPKPASCLCRVRNRSRAFPSNKYGIFASWTAADAVFGGKEGTTTTTTKEEERLLPSELQPELMPKHVAVIMDGNVRWARQRNLPSSFGHQAGVKALRDLVDVCCKWEIRVLTVFAFSTENWLRPKLEVGMLMNLFEMVLKEDLENLMRQDVRISVIGDSKKLPKSLQKLKTKVEDTTRNNSGLQLIIAVNYSGQYDIVEACKSIAEKTKDGMIQPNDITEAVIEQELETNCTKFPHPDLLIRTSGEQRISNFLLWQLAYTELAFVKSLWPDFGKADFVDVLCSFQQRQRRYGGRDS</sequence>
<dbReference type="Gene3D" id="3.40.1180.10">
    <property type="entry name" value="Decaprenyl diphosphate synthase-like"/>
    <property type="match status" value="1"/>
</dbReference>
<dbReference type="PANTHER" id="PTHR10291">
    <property type="entry name" value="DEHYDRODOLICHYL DIPHOSPHATE SYNTHASE FAMILY MEMBER"/>
    <property type="match status" value="1"/>
</dbReference>